<dbReference type="EMBL" id="AE006470">
    <property type="protein sequence ID" value="AAM73179.1"/>
    <property type="molecule type" value="Genomic_DNA"/>
</dbReference>
<dbReference type="InterPro" id="IPR036812">
    <property type="entry name" value="NAD(P)_OxRdtase_dom_sf"/>
</dbReference>
<reference evidence="2 3" key="1">
    <citation type="journal article" date="2002" name="Proc. Natl. Acad. Sci. U.S.A.">
        <title>The complete genome sequence of Chlorobium tepidum TLS, a photosynthetic, anaerobic, green-sulfur bacterium.</title>
        <authorList>
            <person name="Eisen J.A."/>
            <person name="Nelson K.E."/>
            <person name="Paulsen I.T."/>
            <person name="Heidelberg J.F."/>
            <person name="Wu M."/>
            <person name="Dodson R.J."/>
            <person name="Deboy R."/>
            <person name="Gwinn M.L."/>
            <person name="Nelson W.C."/>
            <person name="Haft D.H."/>
            <person name="Hickey E.K."/>
            <person name="Peterson J.D."/>
            <person name="Durkin A.S."/>
            <person name="Kolonay J.L."/>
            <person name="Yang F."/>
            <person name="Holt I."/>
            <person name="Umayam L.A."/>
            <person name="Mason T."/>
            <person name="Brenner M."/>
            <person name="Shea T.P."/>
            <person name="Parksey D."/>
            <person name="Nierman W.C."/>
            <person name="Feldblyum T.V."/>
            <person name="Hansen C.L."/>
            <person name="Craven M.B."/>
            <person name="Radune D."/>
            <person name="Vamathevan J."/>
            <person name="Khouri H."/>
            <person name="White O."/>
            <person name="Gruber T.M."/>
            <person name="Ketchum K.A."/>
            <person name="Venter J.C."/>
            <person name="Tettelin H."/>
            <person name="Bryant D.A."/>
            <person name="Fraser C.M."/>
        </authorList>
    </citation>
    <scope>NUCLEOTIDE SEQUENCE [LARGE SCALE GENOMIC DNA]</scope>
    <source>
        <strain evidence="3">ATCC 49652 / DSM 12025 / NBRC 103806 / TLS</strain>
    </source>
</reference>
<dbReference type="SUPFAM" id="SSF51430">
    <property type="entry name" value="NAD(P)-linked oxidoreductase"/>
    <property type="match status" value="1"/>
</dbReference>
<feature type="domain" description="NADP-dependent oxidoreductase" evidence="1">
    <location>
        <begin position="2"/>
        <end position="40"/>
    </location>
</feature>
<protein>
    <recommendedName>
        <fullName evidence="1">NADP-dependent oxidoreductase domain-containing protein</fullName>
    </recommendedName>
</protein>
<dbReference type="AlphaFoldDB" id="Q8KB37"/>
<accession>Q8KB37</accession>
<dbReference type="Proteomes" id="UP000001007">
    <property type="component" value="Chromosome"/>
</dbReference>
<proteinExistence type="predicted"/>
<dbReference type="Pfam" id="PF00248">
    <property type="entry name" value="Aldo_ket_red"/>
    <property type="match status" value="1"/>
</dbReference>
<dbReference type="InterPro" id="IPR023210">
    <property type="entry name" value="NADP_OxRdtase_dom"/>
</dbReference>
<dbReference type="STRING" id="194439.CT1960"/>
<dbReference type="HOGENOM" id="CLU_2521594_0_0_10"/>
<name>Q8KB37_CHLTE</name>
<dbReference type="EnsemblBacteria" id="AAM73179">
    <property type="protein sequence ID" value="AAM73179"/>
    <property type="gene ID" value="CT1960"/>
</dbReference>
<gene>
    <name evidence="2" type="ordered locus">CT1960</name>
</gene>
<evidence type="ECO:0000313" key="2">
    <source>
        <dbReference type="EMBL" id="AAM73179.1"/>
    </source>
</evidence>
<keyword evidence="3" id="KW-1185">Reference proteome</keyword>
<sequence length="84" mass="9262">MERGINWIDTAAVYGLGHAEELVGKALRGLCEKPLVFTKCGLVWDENRAIGVIVYSPMLSGMLTGAMTRERALNLPADDWQRNA</sequence>
<organism evidence="2 3">
    <name type="scientific">Chlorobaculum tepidum (strain ATCC 49652 / DSM 12025 / NBRC 103806 / TLS)</name>
    <name type="common">Chlorobium tepidum</name>
    <dbReference type="NCBI Taxonomy" id="194439"/>
    <lineage>
        <taxon>Bacteria</taxon>
        <taxon>Pseudomonadati</taxon>
        <taxon>Chlorobiota</taxon>
        <taxon>Chlorobiia</taxon>
        <taxon>Chlorobiales</taxon>
        <taxon>Chlorobiaceae</taxon>
        <taxon>Chlorobaculum</taxon>
    </lineage>
</organism>
<evidence type="ECO:0000313" key="3">
    <source>
        <dbReference type="Proteomes" id="UP000001007"/>
    </source>
</evidence>
<dbReference type="Gene3D" id="3.20.20.100">
    <property type="entry name" value="NADP-dependent oxidoreductase domain"/>
    <property type="match status" value="1"/>
</dbReference>
<dbReference type="eggNOG" id="COG0667">
    <property type="taxonomic scope" value="Bacteria"/>
</dbReference>
<dbReference type="OrthoDB" id="9773828at2"/>
<evidence type="ECO:0000259" key="1">
    <source>
        <dbReference type="Pfam" id="PF00248"/>
    </source>
</evidence>
<dbReference type="KEGG" id="cte:CT1960"/>
<dbReference type="PATRIC" id="fig|194439.7.peg.1775"/>